<evidence type="ECO:0000313" key="4">
    <source>
        <dbReference type="Proteomes" id="UP000318538"/>
    </source>
</evidence>
<dbReference type="PANTHER" id="PTHR23028:SF53">
    <property type="entry name" value="ACYL_TRANSF_3 DOMAIN-CONTAINING PROTEIN"/>
    <property type="match status" value="1"/>
</dbReference>
<feature type="transmembrane region" description="Helical" evidence="1">
    <location>
        <begin position="334"/>
        <end position="350"/>
    </location>
</feature>
<accession>A0A517N8Q4</accession>
<dbReference type="Proteomes" id="UP000318538">
    <property type="component" value="Chromosome"/>
</dbReference>
<dbReference type="RefSeq" id="WP_218933874.1">
    <property type="nucleotide sequence ID" value="NZ_CP036525.1"/>
</dbReference>
<protein>
    <submittedName>
        <fullName evidence="3">O-acetyltransferase OatA</fullName>
        <ecNumber evidence="3">2.3.1.-</ecNumber>
    </submittedName>
</protein>
<dbReference type="EMBL" id="CP036525">
    <property type="protein sequence ID" value="QDT03523.1"/>
    <property type="molecule type" value="Genomic_DNA"/>
</dbReference>
<keyword evidence="4" id="KW-1185">Reference proteome</keyword>
<keyword evidence="1" id="KW-0812">Transmembrane</keyword>
<dbReference type="PANTHER" id="PTHR23028">
    <property type="entry name" value="ACETYLTRANSFERASE"/>
    <property type="match status" value="1"/>
</dbReference>
<name>A0A517N8Q4_9BACT</name>
<proteinExistence type="predicted"/>
<dbReference type="EC" id="2.3.1.-" evidence="3"/>
<dbReference type="KEGG" id="rlc:K227x_19070"/>
<evidence type="ECO:0000256" key="1">
    <source>
        <dbReference type="SAM" id="Phobius"/>
    </source>
</evidence>
<feature type="transmembrane region" description="Helical" evidence="1">
    <location>
        <begin position="241"/>
        <end position="258"/>
    </location>
</feature>
<dbReference type="GO" id="GO:0000271">
    <property type="term" value="P:polysaccharide biosynthetic process"/>
    <property type="evidence" value="ECO:0007669"/>
    <property type="project" value="TreeGrafter"/>
</dbReference>
<feature type="transmembrane region" description="Helical" evidence="1">
    <location>
        <begin position="21"/>
        <end position="44"/>
    </location>
</feature>
<organism evidence="3 4">
    <name type="scientific">Rubripirellula lacrimiformis</name>
    <dbReference type="NCBI Taxonomy" id="1930273"/>
    <lineage>
        <taxon>Bacteria</taxon>
        <taxon>Pseudomonadati</taxon>
        <taxon>Planctomycetota</taxon>
        <taxon>Planctomycetia</taxon>
        <taxon>Pirellulales</taxon>
        <taxon>Pirellulaceae</taxon>
        <taxon>Rubripirellula</taxon>
    </lineage>
</organism>
<feature type="domain" description="Acyltransferase 3" evidence="2">
    <location>
        <begin position="14"/>
        <end position="331"/>
    </location>
</feature>
<evidence type="ECO:0000259" key="2">
    <source>
        <dbReference type="Pfam" id="PF01757"/>
    </source>
</evidence>
<keyword evidence="3" id="KW-0808">Transferase</keyword>
<gene>
    <name evidence="3" type="primary">oatA_2</name>
    <name evidence="3" type="ORF">K227x_19070</name>
</gene>
<feature type="transmembrane region" description="Helical" evidence="1">
    <location>
        <begin position="172"/>
        <end position="195"/>
    </location>
</feature>
<reference evidence="3 4" key="1">
    <citation type="submission" date="2019-02" db="EMBL/GenBank/DDBJ databases">
        <title>Deep-cultivation of Planctomycetes and their phenomic and genomic characterization uncovers novel biology.</title>
        <authorList>
            <person name="Wiegand S."/>
            <person name="Jogler M."/>
            <person name="Boedeker C."/>
            <person name="Pinto D."/>
            <person name="Vollmers J."/>
            <person name="Rivas-Marin E."/>
            <person name="Kohn T."/>
            <person name="Peeters S.H."/>
            <person name="Heuer A."/>
            <person name="Rast P."/>
            <person name="Oberbeckmann S."/>
            <person name="Bunk B."/>
            <person name="Jeske O."/>
            <person name="Meyerdierks A."/>
            <person name="Storesund J.E."/>
            <person name="Kallscheuer N."/>
            <person name="Luecker S."/>
            <person name="Lage O.M."/>
            <person name="Pohl T."/>
            <person name="Merkel B.J."/>
            <person name="Hornburger P."/>
            <person name="Mueller R.-W."/>
            <person name="Bruemmer F."/>
            <person name="Labrenz M."/>
            <person name="Spormann A.M."/>
            <person name="Op den Camp H."/>
            <person name="Overmann J."/>
            <person name="Amann R."/>
            <person name="Jetten M.S.M."/>
            <person name="Mascher T."/>
            <person name="Medema M.H."/>
            <person name="Devos D.P."/>
            <person name="Kaster A.-K."/>
            <person name="Ovreas L."/>
            <person name="Rohde M."/>
            <person name="Galperin M.Y."/>
            <person name="Jogler C."/>
        </authorList>
    </citation>
    <scope>NUCLEOTIDE SEQUENCE [LARGE SCALE GENOMIC DNA]</scope>
    <source>
        <strain evidence="3 4">K22_7</strain>
    </source>
</reference>
<dbReference type="AlphaFoldDB" id="A0A517N8Q4"/>
<feature type="transmembrane region" description="Helical" evidence="1">
    <location>
        <begin position="293"/>
        <end position="314"/>
    </location>
</feature>
<dbReference type="InterPro" id="IPR002656">
    <property type="entry name" value="Acyl_transf_3_dom"/>
</dbReference>
<dbReference type="InterPro" id="IPR050879">
    <property type="entry name" value="Acyltransferase_3"/>
</dbReference>
<dbReference type="Pfam" id="PF01757">
    <property type="entry name" value="Acyl_transf_3"/>
    <property type="match status" value="1"/>
</dbReference>
<feature type="transmembrane region" description="Helical" evidence="1">
    <location>
        <begin position="131"/>
        <end position="151"/>
    </location>
</feature>
<feature type="transmembrane region" description="Helical" evidence="1">
    <location>
        <begin position="264"/>
        <end position="286"/>
    </location>
</feature>
<keyword evidence="1" id="KW-1133">Transmembrane helix</keyword>
<feature type="transmembrane region" description="Helical" evidence="1">
    <location>
        <begin position="87"/>
        <end position="111"/>
    </location>
</feature>
<sequence length="382" mass="43195">MTSLPPNAAQGRIASLDGLRAIAIALVLISHGSYSLPSFMQNIFLENGGLGVRIFFVLSGFLIYTLSSREIAKHGDFNVRNFYIRRVIRIFPAFYTYLALVAALSTIGYLSVTWQSLLCAGTFTMNLESLFVQWLGMGTLGIWVVVHYWTLAVEEQFYASWPLVIWLRARDLLWPVLWAVMLAGPISRVLTYALLPTLRPSIGFLLSYDAIAGGVLLGLCHERWPRFRTLFANHSHQWRRHSAVIASFSFILIASPLLNSQFGGLYRLPFGLSLEIAAITLLITLLTQPQHTWYFTFLNHPAITSIGVLSYSLYLYNMLFLDESRGDWITQSPQNFGVLFAAAIISYHLIEKPFFKLRRFARNKSIPETETETMSTSTEATK</sequence>
<feature type="transmembrane region" description="Helical" evidence="1">
    <location>
        <begin position="50"/>
        <end position="66"/>
    </location>
</feature>
<dbReference type="GO" id="GO:0016020">
    <property type="term" value="C:membrane"/>
    <property type="evidence" value="ECO:0007669"/>
    <property type="project" value="TreeGrafter"/>
</dbReference>
<keyword evidence="3" id="KW-0012">Acyltransferase</keyword>
<keyword evidence="1" id="KW-0472">Membrane</keyword>
<evidence type="ECO:0000313" key="3">
    <source>
        <dbReference type="EMBL" id="QDT03523.1"/>
    </source>
</evidence>
<feature type="transmembrane region" description="Helical" evidence="1">
    <location>
        <begin position="201"/>
        <end position="220"/>
    </location>
</feature>
<dbReference type="GO" id="GO:0016747">
    <property type="term" value="F:acyltransferase activity, transferring groups other than amino-acyl groups"/>
    <property type="evidence" value="ECO:0007669"/>
    <property type="project" value="InterPro"/>
</dbReference>